<feature type="domain" description="Gamma tubulin complex component C-terminal" evidence="6">
    <location>
        <begin position="368"/>
        <end position="647"/>
    </location>
</feature>
<dbReference type="InterPro" id="IPR007259">
    <property type="entry name" value="GCP"/>
</dbReference>
<name>A0ABR3BC40_PHYBL</name>
<protein>
    <recommendedName>
        <fullName evidence="5">Spindle pole body component</fullName>
    </recommendedName>
</protein>
<dbReference type="Pfam" id="PF04130">
    <property type="entry name" value="GCP_C_terminal"/>
    <property type="match status" value="1"/>
</dbReference>
<reference evidence="8 9" key="1">
    <citation type="submission" date="2024-04" db="EMBL/GenBank/DDBJ databases">
        <title>Symmetric and asymmetric DNA N6-adenine methylation regulates different biological responses in Mucorales.</title>
        <authorList>
            <consortium name="Lawrence Berkeley National Laboratory"/>
            <person name="Lax C."/>
            <person name="Mondo S.J."/>
            <person name="Osorio-Concepcion M."/>
            <person name="Muszewska A."/>
            <person name="Corrochano-Luque M."/>
            <person name="Gutierrez G."/>
            <person name="Riley R."/>
            <person name="Lipzen A."/>
            <person name="Guo J."/>
            <person name="Hundley H."/>
            <person name="Amirebrahimi M."/>
            <person name="Ng V."/>
            <person name="Lorenzo-Gutierrez D."/>
            <person name="Binder U."/>
            <person name="Yang J."/>
            <person name="Song Y."/>
            <person name="Canovas D."/>
            <person name="Navarro E."/>
            <person name="Freitag M."/>
            <person name="Gabaldon T."/>
            <person name="Grigoriev I.V."/>
            <person name="Corrochano L.M."/>
            <person name="Nicolas F.E."/>
            <person name="Garre V."/>
        </authorList>
    </citation>
    <scope>NUCLEOTIDE SEQUENCE [LARGE SCALE GENOMIC DNA]</scope>
    <source>
        <strain evidence="8 9">L51</strain>
    </source>
</reference>
<evidence type="ECO:0000313" key="9">
    <source>
        <dbReference type="Proteomes" id="UP001448207"/>
    </source>
</evidence>
<dbReference type="PANTHER" id="PTHR19302:SF13">
    <property type="entry name" value="GAMMA-TUBULIN COMPLEX COMPONENT 2"/>
    <property type="match status" value="1"/>
</dbReference>
<evidence type="ECO:0000313" key="8">
    <source>
        <dbReference type="EMBL" id="KAL0096414.1"/>
    </source>
</evidence>
<evidence type="ECO:0000259" key="7">
    <source>
        <dbReference type="Pfam" id="PF17681"/>
    </source>
</evidence>
<evidence type="ECO:0000256" key="4">
    <source>
        <dbReference type="ARBA" id="ARBA00023212"/>
    </source>
</evidence>
<dbReference type="PANTHER" id="PTHR19302">
    <property type="entry name" value="GAMMA TUBULIN COMPLEX PROTEIN"/>
    <property type="match status" value="1"/>
</dbReference>
<keyword evidence="2 5" id="KW-0963">Cytoplasm</keyword>
<dbReference type="EMBL" id="JBCLYO010000001">
    <property type="protein sequence ID" value="KAL0096414.1"/>
    <property type="molecule type" value="Genomic_DNA"/>
</dbReference>
<proteinExistence type="inferred from homology"/>
<dbReference type="Gene3D" id="1.20.120.1900">
    <property type="entry name" value="Gamma-tubulin complex, C-terminal domain"/>
    <property type="match status" value="1"/>
</dbReference>
<dbReference type="InterPro" id="IPR041470">
    <property type="entry name" value="GCP_N"/>
</dbReference>
<evidence type="ECO:0000256" key="5">
    <source>
        <dbReference type="RuleBase" id="RU363050"/>
    </source>
</evidence>
<evidence type="ECO:0000256" key="2">
    <source>
        <dbReference type="ARBA" id="ARBA00022490"/>
    </source>
</evidence>
<dbReference type="Proteomes" id="UP001448207">
    <property type="component" value="Unassembled WGS sequence"/>
</dbReference>
<organism evidence="8 9">
    <name type="scientific">Phycomyces blakesleeanus</name>
    <dbReference type="NCBI Taxonomy" id="4837"/>
    <lineage>
        <taxon>Eukaryota</taxon>
        <taxon>Fungi</taxon>
        <taxon>Fungi incertae sedis</taxon>
        <taxon>Mucoromycota</taxon>
        <taxon>Mucoromycotina</taxon>
        <taxon>Mucoromycetes</taxon>
        <taxon>Mucorales</taxon>
        <taxon>Phycomycetaceae</taxon>
        <taxon>Phycomyces</taxon>
    </lineage>
</organism>
<sequence length="662" mass="76555">MEDTQFDTLPSKKDNIWDEIRYSIDPTMDPSVRHLVEKILPLATYYISVNAFVEQYSRFEYGTINHALCSGMHVFLKEYLTFIAQLEHQFQTSATFTLQRFWFYAQETLQDMSALHSLTMKIRNLSKEDDSTGMEEDLDAVLEELVGENKSDEVHIPEWQKGGAILNVLADRLVGLSGNPKCKKIYSFLLACASAPYSHILNLWIYRGEINDTYNEFMIVEKKSIKKETLKEDFNDSYWETRYSIREGHVPRFLEPLMTQILLAGKYLNVVRECGVNIAKPEEMEDAIMERDLEDAHDISMEDVHSNRSSVSHTRDMSSRTHMEQAYVPTRNDVWAAVDGGRFVKNLDIAYRYANHTLLNLLLKEQQLIARLRSLKHYFFLDQSDFLTSFLDLARDELKQPAKDISLTRLQSLMDLVLRNPSSVAAYDPFKEDVKISMSSHRLIDQLLRVINVAGMDSLPTEMFPGTKNPRWTIGSGHIDTPAHATHLPERSQSMAGSVIGGAQNVLTGYEAFTLDYTVTFPLSLVISRKALTKYQLLFRHLLYLKHVEESLCAKWIDQKHARWRQTSRNPEIEAWKYRIYSLRTRMLAFVQQFAYYIANEVLEPNWARLETNLTKASTVDQVLQYHSDFLDECLKECMLTNAKLLKSNSTKYLINSRSNSK</sequence>
<accession>A0ABR3BC40</accession>
<comment type="caution">
    <text evidence="8">The sequence shown here is derived from an EMBL/GenBank/DDBJ whole genome shotgun (WGS) entry which is preliminary data.</text>
</comment>
<comment type="subcellular location">
    <subcellularLocation>
        <location evidence="5">Cytoplasm</location>
        <location evidence="5">Cytoskeleton</location>
        <location evidence="5">Microtubule organizing center</location>
    </subcellularLocation>
</comment>
<gene>
    <name evidence="8" type="ORF">J3Q64DRAFT_1019975</name>
</gene>
<feature type="domain" description="Gamma tubulin complex component protein N-terminal" evidence="7">
    <location>
        <begin position="18"/>
        <end position="365"/>
    </location>
</feature>
<keyword evidence="4 5" id="KW-0206">Cytoskeleton</keyword>
<dbReference type="InterPro" id="IPR040457">
    <property type="entry name" value="GCP_C"/>
</dbReference>
<keyword evidence="3 5" id="KW-0493">Microtubule</keyword>
<evidence type="ECO:0000256" key="1">
    <source>
        <dbReference type="ARBA" id="ARBA00010337"/>
    </source>
</evidence>
<dbReference type="InterPro" id="IPR042241">
    <property type="entry name" value="GCP_C_sf"/>
</dbReference>
<evidence type="ECO:0000259" key="6">
    <source>
        <dbReference type="Pfam" id="PF04130"/>
    </source>
</evidence>
<keyword evidence="9" id="KW-1185">Reference proteome</keyword>
<comment type="similarity">
    <text evidence="1 5">Belongs to the TUBGCP family.</text>
</comment>
<evidence type="ECO:0000256" key="3">
    <source>
        <dbReference type="ARBA" id="ARBA00022701"/>
    </source>
</evidence>
<dbReference type="Pfam" id="PF17681">
    <property type="entry name" value="GCP_N_terminal"/>
    <property type="match status" value="1"/>
</dbReference>